<dbReference type="PANTHER" id="PTHR33116:SF86">
    <property type="entry name" value="REVERSE TRANSCRIPTASE DOMAIN-CONTAINING PROTEIN"/>
    <property type="match status" value="1"/>
</dbReference>
<feature type="domain" description="Reverse transcriptase" evidence="1">
    <location>
        <begin position="1"/>
        <end position="196"/>
    </location>
</feature>
<organism evidence="2 3">
    <name type="scientific">Rehmannia glutinosa</name>
    <name type="common">Chinese foxglove</name>
    <dbReference type="NCBI Taxonomy" id="99300"/>
    <lineage>
        <taxon>Eukaryota</taxon>
        <taxon>Viridiplantae</taxon>
        <taxon>Streptophyta</taxon>
        <taxon>Embryophyta</taxon>
        <taxon>Tracheophyta</taxon>
        <taxon>Spermatophyta</taxon>
        <taxon>Magnoliopsida</taxon>
        <taxon>eudicotyledons</taxon>
        <taxon>Gunneridae</taxon>
        <taxon>Pentapetalae</taxon>
        <taxon>asterids</taxon>
        <taxon>lamiids</taxon>
        <taxon>Lamiales</taxon>
        <taxon>Orobanchaceae</taxon>
        <taxon>Rehmannieae</taxon>
        <taxon>Rehmannia</taxon>
    </lineage>
</organism>
<dbReference type="EMBL" id="JABTTQ020000013">
    <property type="protein sequence ID" value="KAK6143123.1"/>
    <property type="molecule type" value="Genomic_DNA"/>
</dbReference>
<accession>A0ABR0W650</accession>
<sequence length="352" mass="40066">MKIRTKGKIGHMSIKLDMSKAFDRVEWPFFFVVLNALGFPSSFVDLIRLCITSSSMSFLLNGPQFGTVSPQRSIRQGDPLSPYIFILCAEIFSNILQDLQAAGKFHGIQVSKHAPCVSHLFFADDTLFFGHATIDEAQHLKYAIQLFERASGQRVNLDKSGILFSPNMDDSTIRQIIQILGIPQVNSHGKYLGLPSIIGKNKSDVYASIQDRVWKRIQGWKEKTLSFSRRDILIKSVIQSLPTYAMFCFKIPDSILDKIQSMTSNYLWSGSANGQKIHWLSWKNNLRGKEQGGLGFRYLRAFNLALLAKQAWRLISHQSSLLSRIFWAKYYPSELFFKRMGCQAIVELAEYS</sequence>
<comment type="caution">
    <text evidence="2">The sequence shown here is derived from an EMBL/GenBank/DDBJ whole genome shotgun (WGS) entry which is preliminary data.</text>
</comment>
<gene>
    <name evidence="2" type="ORF">DH2020_023471</name>
</gene>
<dbReference type="InterPro" id="IPR000477">
    <property type="entry name" value="RT_dom"/>
</dbReference>
<dbReference type="Pfam" id="PF00078">
    <property type="entry name" value="RVT_1"/>
    <property type="match status" value="1"/>
</dbReference>
<dbReference type="PANTHER" id="PTHR33116">
    <property type="entry name" value="REVERSE TRANSCRIPTASE ZINC-BINDING DOMAIN-CONTAINING PROTEIN-RELATED-RELATED"/>
    <property type="match status" value="1"/>
</dbReference>
<dbReference type="Proteomes" id="UP001318860">
    <property type="component" value="Unassembled WGS sequence"/>
</dbReference>
<reference evidence="2 3" key="1">
    <citation type="journal article" date="2021" name="Comput. Struct. Biotechnol. J.">
        <title>De novo genome assembly of the potent medicinal plant Rehmannia glutinosa using nanopore technology.</title>
        <authorList>
            <person name="Ma L."/>
            <person name="Dong C."/>
            <person name="Song C."/>
            <person name="Wang X."/>
            <person name="Zheng X."/>
            <person name="Niu Y."/>
            <person name="Chen S."/>
            <person name="Feng W."/>
        </authorList>
    </citation>
    <scope>NUCLEOTIDE SEQUENCE [LARGE SCALE GENOMIC DNA]</scope>
    <source>
        <strain evidence="2">DH-2019</strain>
    </source>
</reference>
<name>A0ABR0W650_REHGL</name>
<proteinExistence type="predicted"/>
<keyword evidence="3" id="KW-1185">Reference proteome</keyword>
<evidence type="ECO:0000313" key="3">
    <source>
        <dbReference type="Proteomes" id="UP001318860"/>
    </source>
</evidence>
<dbReference type="PROSITE" id="PS50878">
    <property type="entry name" value="RT_POL"/>
    <property type="match status" value="1"/>
</dbReference>
<evidence type="ECO:0000259" key="1">
    <source>
        <dbReference type="PROSITE" id="PS50878"/>
    </source>
</evidence>
<protein>
    <recommendedName>
        <fullName evidence="1">Reverse transcriptase domain-containing protein</fullName>
    </recommendedName>
</protein>
<evidence type="ECO:0000313" key="2">
    <source>
        <dbReference type="EMBL" id="KAK6143123.1"/>
    </source>
</evidence>